<dbReference type="GO" id="GO:0019901">
    <property type="term" value="F:protein kinase binding"/>
    <property type="evidence" value="ECO:0007669"/>
    <property type="project" value="InterPro"/>
</dbReference>
<keyword evidence="4" id="KW-1185">Reference proteome</keyword>
<dbReference type="PANTHER" id="PTHR15615">
    <property type="match status" value="1"/>
</dbReference>
<organism evidence="3 4">
    <name type="scientific">Zingiber officinale</name>
    <name type="common">Ginger</name>
    <name type="synonym">Amomum zingiber</name>
    <dbReference type="NCBI Taxonomy" id="94328"/>
    <lineage>
        <taxon>Eukaryota</taxon>
        <taxon>Viridiplantae</taxon>
        <taxon>Streptophyta</taxon>
        <taxon>Embryophyta</taxon>
        <taxon>Tracheophyta</taxon>
        <taxon>Spermatophyta</taxon>
        <taxon>Magnoliopsida</taxon>
        <taxon>Liliopsida</taxon>
        <taxon>Zingiberales</taxon>
        <taxon>Zingiberaceae</taxon>
        <taxon>Zingiber</taxon>
    </lineage>
</organism>
<dbReference type="EMBL" id="JACMSC010000011">
    <property type="protein sequence ID" value="KAG6500850.1"/>
    <property type="molecule type" value="Genomic_DNA"/>
</dbReference>
<evidence type="ECO:0000256" key="1">
    <source>
        <dbReference type="ARBA" id="ARBA00022618"/>
    </source>
</evidence>
<keyword evidence="2" id="KW-0131">Cell cycle</keyword>
<comment type="caution">
    <text evidence="3">The sequence shown here is derived from an EMBL/GenBank/DDBJ whole genome shotgun (WGS) entry which is preliminary data.</text>
</comment>
<dbReference type="InterPro" id="IPR013922">
    <property type="entry name" value="Cyclin_PHO80-like"/>
</dbReference>
<evidence type="ECO:0000313" key="3">
    <source>
        <dbReference type="EMBL" id="KAG6500850.1"/>
    </source>
</evidence>
<evidence type="ECO:0000256" key="2">
    <source>
        <dbReference type="ARBA" id="ARBA00023306"/>
    </source>
</evidence>
<accession>A0A8J5G5J9</accession>
<evidence type="ECO:0008006" key="5">
    <source>
        <dbReference type="Google" id="ProtNLM"/>
    </source>
</evidence>
<dbReference type="AlphaFoldDB" id="A0A8J5G5J9"/>
<evidence type="ECO:0000313" key="4">
    <source>
        <dbReference type="Proteomes" id="UP000734854"/>
    </source>
</evidence>
<name>A0A8J5G5J9_ZINOF</name>
<keyword evidence="1" id="KW-0132">Cell division</keyword>
<dbReference type="Pfam" id="PF08613">
    <property type="entry name" value="Cyclin"/>
    <property type="match status" value="1"/>
</dbReference>
<proteinExistence type="predicted"/>
<dbReference type="OrthoDB" id="337735at2759"/>
<gene>
    <name evidence="3" type="ORF">ZIOFF_040708</name>
</gene>
<dbReference type="PANTHER" id="PTHR15615:SF108">
    <property type="entry name" value="PROTEIN CNPPD1"/>
    <property type="match status" value="1"/>
</dbReference>
<reference evidence="3 4" key="1">
    <citation type="submission" date="2020-08" db="EMBL/GenBank/DDBJ databases">
        <title>Plant Genome Project.</title>
        <authorList>
            <person name="Zhang R.-G."/>
        </authorList>
    </citation>
    <scope>NUCLEOTIDE SEQUENCE [LARGE SCALE GENOMIC DNA]</scope>
    <source>
        <tissue evidence="3">Rhizome</tissue>
    </source>
</reference>
<dbReference type="GO" id="GO:0051301">
    <property type="term" value="P:cell division"/>
    <property type="evidence" value="ECO:0007669"/>
    <property type="project" value="UniProtKB-KW"/>
</dbReference>
<dbReference type="Proteomes" id="UP000734854">
    <property type="component" value="Unassembled WGS sequence"/>
</dbReference>
<dbReference type="PROSITE" id="PS51257">
    <property type="entry name" value="PROKAR_LIPOPROTEIN"/>
    <property type="match status" value="1"/>
</dbReference>
<protein>
    <recommendedName>
        <fullName evidence="5">Cyclin</fullName>
    </recommendedName>
</protein>
<sequence length="222" mass="25226">MRLMITNTEATNPEAYLSLGLSTSCKKVPRFPRILSLISSILETTVAKTENKLDSFEIKETASVFSGTRAPTLSIQRYIERIFKYANCSPSCFLLGYIYIERFLEQPNICLTSLNVHRLIITSVVVAAKFMDDAFCNNAYYARVGGISTLEMNILELNFLVSLDFRVHVTVGTFDAYCSRIEKEAKTYQVERPIKTCFINEWTSIEDAKSRAVVRRYSCSTL</sequence>